<dbReference type="EMBL" id="JAAXLA010000008">
    <property type="protein sequence ID" value="NMH97050.1"/>
    <property type="molecule type" value="Genomic_DNA"/>
</dbReference>
<feature type="domain" description="Aldehyde oxidase/xanthine dehydrogenase a/b hammerhead" evidence="3">
    <location>
        <begin position="22"/>
        <end position="126"/>
    </location>
</feature>
<sequence length="690" mass="73061">MTAPPRAVGAAVTRLEGRLKVTGAARYAAEHPLPGLAHGAAATATIARGRIIALDTAAVLAMPGVIAVLHHGSAPRLVDAGQGDLMLFQDDRVPYRGAAVALVVAQTPEQARAGADVLRVEYAEEPHDVVLTADHPRLYAPDHVNPTYPTDTATGDVEAGLTAAAVVVDATYSTPTEQNSPMEPHSSTAWWTDGRLTVIDSNQGSSLVRDTLATLFALDPDAVRVVSEHVGGAFGVKGRPWPPVVLAPMAARQLNRPVRVTLTRQQMFALVGYRTPTIQRVRLGADRDGRLIALDHLACEQTSTVVEFAEQTCVPSRVMYATPNLRTRHRLVALDVPSPHWMRAPGEAPGSFALESAMDELAQACGIDPVELRVRNEPTVEPAGGLPFVSRNLVRCLHEGAARFGWSERDPRPGIRRDGRWLRGTGMAAANYPARSRPSTASATAEPDGRYTVRITASDLGTGARTALTQIAADELGTPLEQVRVLIGDSDFGAAQIAGGSMGTASWGWAVVKAVRELRDRLAGSAVPADGLTVRADTTSDIEALPAVSRHAFGAHFAEVVVDPASGEVRVPRLLGVYGVGRVVNPITARSQLIGGMTMGLGMALLEEAVVDPQFGDYANHDLAGYHVPANADVRSIEAHWIDEEDDGLNPTGVKGVGEIGIVGTAAAIANAVWHATGVRHRDLPIRPGR</sequence>
<dbReference type="Proteomes" id="UP000820669">
    <property type="component" value="Unassembled WGS sequence"/>
</dbReference>
<dbReference type="InterPro" id="IPR046867">
    <property type="entry name" value="AldOxase/xan_DH_MoCoBD2"/>
</dbReference>
<evidence type="ECO:0000256" key="1">
    <source>
        <dbReference type="ARBA" id="ARBA00022505"/>
    </source>
</evidence>
<evidence type="ECO:0000256" key="2">
    <source>
        <dbReference type="ARBA" id="ARBA00023002"/>
    </source>
</evidence>
<reference evidence="4 5" key="1">
    <citation type="submission" date="2020-04" db="EMBL/GenBank/DDBJ databases">
        <authorList>
            <person name="Klaysubun C."/>
            <person name="Duangmal K."/>
            <person name="Lipun K."/>
        </authorList>
    </citation>
    <scope>NUCLEOTIDE SEQUENCE [LARGE SCALE GENOMIC DNA]</scope>
    <source>
        <strain evidence="4 5">K10HN5</strain>
    </source>
</reference>
<gene>
    <name evidence="4" type="ORF">HF526_06915</name>
</gene>
<dbReference type="PANTHER" id="PTHR11908">
    <property type="entry name" value="XANTHINE DEHYDROGENASE"/>
    <property type="match status" value="1"/>
</dbReference>
<dbReference type="InterPro" id="IPR037165">
    <property type="entry name" value="AldOxase/xan_DH_Mopterin-bd_sf"/>
</dbReference>
<dbReference type="SUPFAM" id="SSF54665">
    <property type="entry name" value="CO dehydrogenase molybdoprotein N-domain-like"/>
    <property type="match status" value="1"/>
</dbReference>
<dbReference type="InterPro" id="IPR000674">
    <property type="entry name" value="Ald_Oxase/Xan_DH_a/b"/>
</dbReference>
<evidence type="ECO:0000313" key="5">
    <source>
        <dbReference type="Proteomes" id="UP000820669"/>
    </source>
</evidence>
<name>A0ABX1S7I0_9PSEU</name>
<comment type="caution">
    <text evidence="4">The sequence shown here is derived from an EMBL/GenBank/DDBJ whole genome shotgun (WGS) entry which is preliminary data.</text>
</comment>
<dbReference type="InterPro" id="IPR008274">
    <property type="entry name" value="AldOxase/xan_DH_MoCoBD1"/>
</dbReference>
<dbReference type="Pfam" id="PF20256">
    <property type="entry name" value="MoCoBD_2"/>
    <property type="match status" value="2"/>
</dbReference>
<dbReference type="InterPro" id="IPR036856">
    <property type="entry name" value="Ald_Oxase/Xan_DH_a/b_sf"/>
</dbReference>
<dbReference type="SUPFAM" id="SSF56003">
    <property type="entry name" value="Molybdenum cofactor-binding domain"/>
    <property type="match status" value="1"/>
</dbReference>
<accession>A0ABX1S7I0</accession>
<organism evidence="4 5">
    <name type="scientific">Pseudonocardia acidicola</name>
    <dbReference type="NCBI Taxonomy" id="2724939"/>
    <lineage>
        <taxon>Bacteria</taxon>
        <taxon>Bacillati</taxon>
        <taxon>Actinomycetota</taxon>
        <taxon>Actinomycetes</taxon>
        <taxon>Pseudonocardiales</taxon>
        <taxon>Pseudonocardiaceae</taxon>
        <taxon>Pseudonocardia</taxon>
    </lineage>
</organism>
<dbReference type="Pfam" id="PF01315">
    <property type="entry name" value="Ald_Xan_dh_C"/>
    <property type="match status" value="1"/>
</dbReference>
<keyword evidence="1" id="KW-0500">Molybdenum</keyword>
<dbReference type="Gene3D" id="3.90.1170.50">
    <property type="entry name" value="Aldehyde oxidase/xanthine dehydrogenase, a/b hammerhead"/>
    <property type="match status" value="1"/>
</dbReference>
<keyword evidence="2" id="KW-0560">Oxidoreductase</keyword>
<evidence type="ECO:0000259" key="3">
    <source>
        <dbReference type="SMART" id="SM01008"/>
    </source>
</evidence>
<evidence type="ECO:0000313" key="4">
    <source>
        <dbReference type="EMBL" id="NMH97050.1"/>
    </source>
</evidence>
<dbReference type="SMART" id="SM01008">
    <property type="entry name" value="Ald_Xan_dh_C"/>
    <property type="match status" value="1"/>
</dbReference>
<dbReference type="Gene3D" id="3.30.365.10">
    <property type="entry name" value="Aldehyde oxidase/xanthine dehydrogenase, molybdopterin binding domain"/>
    <property type="match status" value="4"/>
</dbReference>
<proteinExistence type="predicted"/>
<protein>
    <submittedName>
        <fullName evidence="4">Xanthine dehydrogenase family protein molybdopterin-binding subunit</fullName>
    </submittedName>
</protein>
<dbReference type="PANTHER" id="PTHR11908:SF132">
    <property type="entry name" value="ALDEHYDE OXIDASE 1-RELATED"/>
    <property type="match status" value="1"/>
</dbReference>
<dbReference type="RefSeq" id="WP_169380431.1">
    <property type="nucleotide sequence ID" value="NZ_JAAXLA010000008.1"/>
</dbReference>
<keyword evidence="5" id="KW-1185">Reference proteome</keyword>
<dbReference type="InterPro" id="IPR016208">
    <property type="entry name" value="Ald_Oxase/xanthine_DH-like"/>
</dbReference>
<dbReference type="Pfam" id="PF02738">
    <property type="entry name" value="MoCoBD_1"/>
    <property type="match status" value="1"/>
</dbReference>